<name>A0A096MCT3_POEFO</name>
<evidence type="ECO:0000256" key="2">
    <source>
        <dbReference type="SAM" id="MobiDB-lite"/>
    </source>
</evidence>
<accession>A0A096MCT3</accession>
<dbReference type="Proteomes" id="UP000028760">
    <property type="component" value="Unassembled WGS sequence"/>
</dbReference>
<organism evidence="3 4">
    <name type="scientific">Poecilia formosa</name>
    <name type="common">Amazon molly</name>
    <name type="synonym">Limia formosa</name>
    <dbReference type="NCBI Taxonomy" id="48698"/>
    <lineage>
        <taxon>Eukaryota</taxon>
        <taxon>Metazoa</taxon>
        <taxon>Chordata</taxon>
        <taxon>Craniata</taxon>
        <taxon>Vertebrata</taxon>
        <taxon>Euteleostomi</taxon>
        <taxon>Actinopterygii</taxon>
        <taxon>Neopterygii</taxon>
        <taxon>Teleostei</taxon>
        <taxon>Neoteleostei</taxon>
        <taxon>Acanthomorphata</taxon>
        <taxon>Ovalentaria</taxon>
        <taxon>Atherinomorphae</taxon>
        <taxon>Cyprinodontiformes</taxon>
        <taxon>Poeciliidae</taxon>
        <taxon>Poeciliinae</taxon>
        <taxon>Poecilia</taxon>
    </lineage>
</organism>
<dbReference type="EMBL" id="AYCK01017396">
    <property type="status" value="NOT_ANNOTATED_CDS"/>
    <property type="molecule type" value="Genomic_DNA"/>
</dbReference>
<reference evidence="3" key="3">
    <citation type="submission" date="2025-09" db="UniProtKB">
        <authorList>
            <consortium name="Ensembl"/>
        </authorList>
    </citation>
    <scope>IDENTIFICATION</scope>
</reference>
<feature type="coiled-coil region" evidence="1">
    <location>
        <begin position="30"/>
        <end position="64"/>
    </location>
</feature>
<evidence type="ECO:0000313" key="3">
    <source>
        <dbReference type="Ensembl" id="ENSPFOP00000029224.1"/>
    </source>
</evidence>
<dbReference type="GeneTree" id="ENSGT00960000186767"/>
<dbReference type="PANTHER" id="PTHR28634">
    <property type="entry name" value="ZINC FINGER B-BOX DOMAIN-CONTAINING PROTEIN 1"/>
    <property type="match status" value="1"/>
</dbReference>
<keyword evidence="4" id="KW-1185">Reference proteome</keyword>
<feature type="region of interest" description="Disordered" evidence="2">
    <location>
        <begin position="107"/>
        <end position="130"/>
    </location>
</feature>
<dbReference type="InterPro" id="IPR037688">
    <property type="entry name" value="ZBBX"/>
</dbReference>
<reference evidence="4" key="1">
    <citation type="submission" date="2013-10" db="EMBL/GenBank/DDBJ databases">
        <authorList>
            <person name="Schartl M."/>
            <person name="Warren W."/>
        </authorList>
    </citation>
    <scope>NUCLEOTIDE SEQUENCE [LARGE SCALE GENOMIC DNA]</scope>
    <source>
        <strain evidence="4">female</strain>
    </source>
</reference>
<dbReference type="EMBL" id="AYCK01017398">
    <property type="status" value="NOT_ANNOTATED_CDS"/>
    <property type="molecule type" value="Genomic_DNA"/>
</dbReference>
<dbReference type="AlphaFoldDB" id="A0A096MCT3"/>
<protein>
    <submittedName>
        <fullName evidence="3">Uncharacterized protein</fullName>
    </submittedName>
</protein>
<proteinExistence type="predicted"/>
<evidence type="ECO:0000256" key="1">
    <source>
        <dbReference type="SAM" id="Coils"/>
    </source>
</evidence>
<dbReference type="PANTHER" id="PTHR28634:SF1">
    <property type="entry name" value="ZINC FINGER B-BOX DOMAIN-CONTAINING PROTEIN 1"/>
    <property type="match status" value="1"/>
</dbReference>
<dbReference type="Ensembl" id="ENSPFOT00000027977.1">
    <property type="protein sequence ID" value="ENSPFOP00000029224.1"/>
    <property type="gene ID" value="ENSPFOG00000022771.1"/>
</dbReference>
<sequence length="336" mass="38569">MNLNDYVVPNNKTRSVKLNARNLHKLQLDTTTLASESKKMEEKLKQLKENMSKEKEERRHFRDLRWKFGQCISSISNPQPNSFKKINDNKIQKLPAGKIKIRVLKDEPLPAPPQSSSSSSIPNAGLGMTKRTRVKGTISRKCEVKSTKLVKIVECVQNEQLGCYLSIGQKGALKLHNRIFIRRSNITSANSLIMKYCSKVMKLVLSQIKTVQKDAALCNKVPRPSDESINRKMELHAFTLNVFFFLLYEMYEIDVHANFIKYDKSELANSIFTGQYSEEESARSFQEALIQWRKERSEGKESLVTTDVLETSTTPGVKFSENSLTYMDKLLLKKHR</sequence>
<dbReference type="EMBL" id="AYCK01017397">
    <property type="status" value="NOT_ANNOTATED_CDS"/>
    <property type="molecule type" value="Genomic_DNA"/>
</dbReference>
<keyword evidence="1" id="KW-0175">Coiled coil</keyword>
<reference evidence="3" key="2">
    <citation type="submission" date="2025-08" db="UniProtKB">
        <authorList>
            <consortium name="Ensembl"/>
        </authorList>
    </citation>
    <scope>IDENTIFICATION</scope>
</reference>
<evidence type="ECO:0000313" key="4">
    <source>
        <dbReference type="Proteomes" id="UP000028760"/>
    </source>
</evidence>